<organism evidence="1 2">
    <name type="scientific">Kouleothrix aurantiaca</name>
    <dbReference type="NCBI Taxonomy" id="186479"/>
    <lineage>
        <taxon>Bacteria</taxon>
        <taxon>Bacillati</taxon>
        <taxon>Chloroflexota</taxon>
        <taxon>Chloroflexia</taxon>
        <taxon>Chloroflexales</taxon>
        <taxon>Roseiflexineae</taxon>
        <taxon>Roseiflexaceae</taxon>
        <taxon>Kouleothrix</taxon>
    </lineage>
</organism>
<dbReference type="Proteomes" id="UP000050509">
    <property type="component" value="Unassembled WGS sequence"/>
</dbReference>
<proteinExistence type="predicted"/>
<reference evidence="1 2" key="1">
    <citation type="submission" date="2015-09" db="EMBL/GenBank/DDBJ databases">
        <title>Draft genome sequence of Kouleothrix aurantiaca JCM 19913.</title>
        <authorList>
            <person name="Hemp J."/>
        </authorList>
    </citation>
    <scope>NUCLEOTIDE SEQUENCE [LARGE SCALE GENOMIC DNA]</scope>
    <source>
        <strain evidence="1 2">COM-B</strain>
    </source>
</reference>
<accession>A0A0P9CSA6</accession>
<dbReference type="PANTHER" id="PTHR47957">
    <property type="entry name" value="ATP-DEPENDENT HELICASE HRQ1"/>
    <property type="match status" value="1"/>
</dbReference>
<dbReference type="GO" id="GO:0006289">
    <property type="term" value="P:nucleotide-excision repair"/>
    <property type="evidence" value="ECO:0007669"/>
    <property type="project" value="TreeGrafter"/>
</dbReference>
<feature type="non-terminal residue" evidence="1">
    <location>
        <position position="1"/>
    </location>
</feature>
<keyword evidence="1" id="KW-0067">ATP-binding</keyword>
<dbReference type="GO" id="GO:0043138">
    <property type="term" value="F:3'-5' DNA helicase activity"/>
    <property type="evidence" value="ECO:0007669"/>
    <property type="project" value="TreeGrafter"/>
</dbReference>
<dbReference type="EMBL" id="LJCR01002594">
    <property type="protein sequence ID" value="KPV48510.1"/>
    <property type="molecule type" value="Genomic_DNA"/>
</dbReference>
<gene>
    <name evidence="1" type="ORF">SE17_37680</name>
</gene>
<dbReference type="GO" id="GO:0036297">
    <property type="term" value="P:interstrand cross-link repair"/>
    <property type="evidence" value="ECO:0007669"/>
    <property type="project" value="TreeGrafter"/>
</dbReference>
<comment type="caution">
    <text evidence="1">The sequence shown here is derived from an EMBL/GenBank/DDBJ whole genome shotgun (WGS) entry which is preliminary data.</text>
</comment>
<dbReference type="AlphaFoldDB" id="A0A0P9CSA6"/>
<keyword evidence="1" id="KW-0378">Hydrolase</keyword>
<protein>
    <submittedName>
        <fullName evidence="1">Helicase</fullName>
    </submittedName>
</protein>
<keyword evidence="2" id="KW-1185">Reference proteome</keyword>
<keyword evidence="1" id="KW-0547">Nucleotide-binding</keyword>
<dbReference type="PANTHER" id="PTHR47957:SF3">
    <property type="entry name" value="ATP-DEPENDENT HELICASE HRQ1"/>
    <property type="match status" value="1"/>
</dbReference>
<feature type="non-terminal residue" evidence="1">
    <location>
        <position position="311"/>
    </location>
</feature>
<name>A0A0P9CSA6_9CHLR</name>
<evidence type="ECO:0000313" key="2">
    <source>
        <dbReference type="Proteomes" id="UP000050509"/>
    </source>
</evidence>
<evidence type="ECO:0000313" key="1">
    <source>
        <dbReference type="EMBL" id="KPV48510.1"/>
    </source>
</evidence>
<keyword evidence="1" id="KW-0347">Helicase</keyword>
<sequence length="311" mass="33369">TRRPDTTAQVVIAAPAALHSRLLRHHDRGWSSFWSRLNAVLLPELQQFNGVAAAQLADLLFRAQRVAAEHSGRHPGILAALQDVSDADTALASLLGQSWRVVPADDGPRAPAALALWRGGNGWRREITELATTFQRQGYQVHIVCRPLDRPLLAPIIGDLPRVTFGPELLPAQVLITAGVPGGYSALRRMLRSGSQAVVAVLGELPHEQALARQPNDAIAAPPTAWVAPPANAYVLARHVLCAASKLPLTEAEAGAWGVLDIVERLVAQEQLVDLPDPEVAWKPTDAAGDPYAEWSVRSSTGGALLARNEQ</sequence>